<sequence>MKLKALVTALLMSVVGTASLAEKAKSFVVLDILPLKDGATLEQAYDYFKGVEPIFAKYDFHRSDAALEVLSIPRGPVTTDVVNLWATDNPQAAFDGIFADKDYLENHVPLRDSIFDLQAATIIVTKRGDTITTPTGKVTHP</sequence>
<feature type="chain" id="PRO_5006065546" description="DUF1330 domain-containing protein" evidence="1">
    <location>
        <begin position="21"/>
        <end position="141"/>
    </location>
</feature>
<name>A0A0P1IRZ8_9RHOB</name>
<evidence type="ECO:0000256" key="1">
    <source>
        <dbReference type="SAM" id="SignalP"/>
    </source>
</evidence>
<accession>A0A0P1IRZ8</accession>
<reference evidence="3" key="1">
    <citation type="submission" date="2015-09" db="EMBL/GenBank/DDBJ databases">
        <authorList>
            <person name="Rodrigo-Torres Lidia"/>
            <person name="Arahal R.David."/>
        </authorList>
    </citation>
    <scope>NUCLEOTIDE SEQUENCE [LARGE SCALE GENOMIC DNA]</scope>
    <source>
        <strain evidence="3">CECT 5114</strain>
    </source>
</reference>
<protein>
    <recommendedName>
        <fullName evidence="4">DUF1330 domain-containing protein</fullName>
    </recommendedName>
</protein>
<dbReference type="RefSeq" id="WP_058315150.1">
    <property type="nucleotide sequence ID" value="NZ_CYTO01000020.1"/>
</dbReference>
<feature type="signal peptide" evidence="1">
    <location>
        <begin position="1"/>
        <end position="20"/>
    </location>
</feature>
<dbReference type="AlphaFoldDB" id="A0A0P1IRZ8"/>
<dbReference type="EMBL" id="CYUE01000020">
    <property type="protein sequence ID" value="CUK26225.1"/>
    <property type="molecule type" value="Genomic_DNA"/>
</dbReference>
<evidence type="ECO:0008006" key="4">
    <source>
        <dbReference type="Google" id="ProtNLM"/>
    </source>
</evidence>
<dbReference type="STRING" id="1715691.TA5113_01992"/>
<proteinExistence type="predicted"/>
<dbReference type="Proteomes" id="UP000051184">
    <property type="component" value="Unassembled WGS sequence"/>
</dbReference>
<dbReference type="OrthoDB" id="9963417at2"/>
<keyword evidence="3" id="KW-1185">Reference proteome</keyword>
<evidence type="ECO:0000313" key="2">
    <source>
        <dbReference type="EMBL" id="CUK26225.1"/>
    </source>
</evidence>
<evidence type="ECO:0000313" key="3">
    <source>
        <dbReference type="Proteomes" id="UP000051184"/>
    </source>
</evidence>
<gene>
    <name evidence="2" type="ORF">TA5114_02033</name>
</gene>
<organism evidence="2 3">
    <name type="scientific">Cognatishimia activa</name>
    <dbReference type="NCBI Taxonomy" id="1715691"/>
    <lineage>
        <taxon>Bacteria</taxon>
        <taxon>Pseudomonadati</taxon>
        <taxon>Pseudomonadota</taxon>
        <taxon>Alphaproteobacteria</taxon>
        <taxon>Rhodobacterales</taxon>
        <taxon>Paracoccaceae</taxon>
        <taxon>Cognatishimia</taxon>
    </lineage>
</organism>
<keyword evidence="1" id="KW-0732">Signal</keyword>